<dbReference type="Pfam" id="PF07045">
    <property type="entry name" value="DUF1330"/>
    <property type="match status" value="1"/>
</dbReference>
<comment type="caution">
    <text evidence="2">The sequence shown here is derived from an EMBL/GenBank/DDBJ whole genome shotgun (WGS) entry which is preliminary data.</text>
</comment>
<evidence type="ECO:0000313" key="2">
    <source>
        <dbReference type="EMBL" id="MFC6198665.1"/>
    </source>
</evidence>
<gene>
    <name evidence="2" type="ORF">ACFQDM_11265</name>
</gene>
<dbReference type="SUPFAM" id="SSF54909">
    <property type="entry name" value="Dimeric alpha+beta barrel"/>
    <property type="match status" value="1"/>
</dbReference>
<keyword evidence="3" id="KW-1185">Reference proteome</keyword>
<evidence type="ECO:0000259" key="1">
    <source>
        <dbReference type="Pfam" id="PF07045"/>
    </source>
</evidence>
<organism evidence="2 3">
    <name type="scientific">Ponticaulis profundi</name>
    <dbReference type="NCBI Taxonomy" id="2665222"/>
    <lineage>
        <taxon>Bacteria</taxon>
        <taxon>Pseudomonadati</taxon>
        <taxon>Pseudomonadota</taxon>
        <taxon>Alphaproteobacteria</taxon>
        <taxon>Hyphomonadales</taxon>
        <taxon>Hyphomonadaceae</taxon>
        <taxon>Ponticaulis</taxon>
    </lineage>
</organism>
<dbReference type="PANTHER" id="PTHR40257:SF1">
    <property type="entry name" value="DUF1330 DOMAIN-CONTAINING PROTEIN"/>
    <property type="match status" value="1"/>
</dbReference>
<feature type="domain" description="DUF1330" evidence="1">
    <location>
        <begin position="48"/>
        <end position="122"/>
    </location>
</feature>
<dbReference type="Proteomes" id="UP001596303">
    <property type="component" value="Unassembled WGS sequence"/>
</dbReference>
<dbReference type="EMBL" id="JBHSSW010000012">
    <property type="protein sequence ID" value="MFC6198665.1"/>
    <property type="molecule type" value="Genomic_DNA"/>
</dbReference>
<proteinExistence type="predicted"/>
<protein>
    <submittedName>
        <fullName evidence="2">DUF1330 domain-containing protein</fullName>
    </submittedName>
</protein>
<dbReference type="InterPro" id="IPR010753">
    <property type="entry name" value="DUF1330"/>
</dbReference>
<dbReference type="PANTHER" id="PTHR40257">
    <property type="match status" value="1"/>
</dbReference>
<reference evidence="3" key="1">
    <citation type="journal article" date="2019" name="Int. J. Syst. Evol. Microbiol.">
        <title>The Global Catalogue of Microorganisms (GCM) 10K type strain sequencing project: providing services to taxonomists for standard genome sequencing and annotation.</title>
        <authorList>
            <consortium name="The Broad Institute Genomics Platform"/>
            <consortium name="The Broad Institute Genome Sequencing Center for Infectious Disease"/>
            <person name="Wu L."/>
            <person name="Ma J."/>
        </authorList>
    </citation>
    <scope>NUCLEOTIDE SEQUENCE [LARGE SCALE GENOMIC DNA]</scope>
    <source>
        <strain evidence="3">CGMCC-1.15741</strain>
    </source>
</reference>
<name>A0ABW1SAG1_9PROT</name>
<dbReference type="InterPro" id="IPR011008">
    <property type="entry name" value="Dimeric_a/b-barrel"/>
</dbReference>
<dbReference type="Gene3D" id="3.30.70.100">
    <property type="match status" value="1"/>
</dbReference>
<dbReference type="RefSeq" id="WP_377379065.1">
    <property type="nucleotide sequence ID" value="NZ_JBHSSW010000012.1"/>
</dbReference>
<sequence>MPAKQPKTEQMRAFAKDSHDGPIVMLNLLKFRETADYQPDDPEYGESISGEAAYDRYGRELMTFASDDMGVETLYAGDAERFMIGQGDWDRVLLVRYPSREHMLKMLSDPRYTKAHRHRDAGLLHQDLIETRPEG</sequence>
<evidence type="ECO:0000313" key="3">
    <source>
        <dbReference type="Proteomes" id="UP001596303"/>
    </source>
</evidence>
<accession>A0ABW1SAG1</accession>